<feature type="domain" description="Amine oxidase" evidence="2">
    <location>
        <begin position="383"/>
        <end position="592"/>
    </location>
</feature>
<dbReference type="OrthoDB" id="7777654at2759"/>
<dbReference type="AlphaFoldDB" id="A0A9P8AB47"/>
<feature type="region of interest" description="Disordered" evidence="1">
    <location>
        <begin position="329"/>
        <end position="372"/>
    </location>
</feature>
<dbReference type="PANTHER" id="PTHR10742:SF342">
    <property type="entry name" value="AMINE OXIDASE"/>
    <property type="match status" value="1"/>
</dbReference>
<dbReference type="GO" id="GO:0001716">
    <property type="term" value="F:L-amino-acid oxidase activity"/>
    <property type="evidence" value="ECO:0007669"/>
    <property type="project" value="TreeGrafter"/>
</dbReference>
<dbReference type="RefSeq" id="XP_043012709.1">
    <property type="nucleotide sequence ID" value="XM_043148117.1"/>
</dbReference>
<keyword evidence="4" id="KW-1185">Reference proteome</keyword>
<dbReference type="Gene3D" id="3.90.660.10">
    <property type="match status" value="1"/>
</dbReference>
<feature type="domain" description="Amine oxidase" evidence="2">
    <location>
        <begin position="63"/>
        <end position="167"/>
    </location>
</feature>
<evidence type="ECO:0000313" key="4">
    <source>
        <dbReference type="Proteomes" id="UP001049176"/>
    </source>
</evidence>
<dbReference type="GeneID" id="66072764"/>
<dbReference type="Pfam" id="PF01593">
    <property type="entry name" value="Amino_oxidase"/>
    <property type="match status" value="2"/>
</dbReference>
<accession>A0A9P8AB47</accession>
<dbReference type="GO" id="GO:0009063">
    <property type="term" value="P:amino acid catabolic process"/>
    <property type="evidence" value="ECO:0007669"/>
    <property type="project" value="TreeGrafter"/>
</dbReference>
<dbReference type="SUPFAM" id="SSF51905">
    <property type="entry name" value="FAD/NAD(P)-binding domain"/>
    <property type="match status" value="1"/>
</dbReference>
<name>A0A9P8AB47_9AGAR</name>
<dbReference type="PANTHER" id="PTHR10742">
    <property type="entry name" value="FLAVIN MONOAMINE OXIDASE"/>
    <property type="match status" value="1"/>
</dbReference>
<dbReference type="KEGG" id="more:E1B28_003688"/>
<dbReference type="Proteomes" id="UP001049176">
    <property type="component" value="Chromosome 2"/>
</dbReference>
<dbReference type="EMBL" id="CM032182">
    <property type="protein sequence ID" value="KAG7096239.1"/>
    <property type="molecule type" value="Genomic_DNA"/>
</dbReference>
<reference evidence="3" key="1">
    <citation type="journal article" date="2021" name="Genome Biol. Evol.">
        <title>The assembled and annotated genome of the fairy-ring fungus Marasmius oreades.</title>
        <authorList>
            <person name="Hiltunen M."/>
            <person name="Ament-Velasquez S.L."/>
            <person name="Johannesson H."/>
        </authorList>
    </citation>
    <scope>NUCLEOTIDE SEQUENCE</scope>
    <source>
        <strain evidence="3">03SP1</strain>
    </source>
</reference>
<dbReference type="Gene3D" id="3.50.50.60">
    <property type="entry name" value="FAD/NAD(P)-binding domain"/>
    <property type="match status" value="1"/>
</dbReference>
<dbReference type="InterPro" id="IPR050281">
    <property type="entry name" value="Flavin_monoamine_oxidase"/>
</dbReference>
<sequence>MDSTLYETTDDNSLELMKLHTQQIIRNFQQRFELPVITDPTRDEIDIPFPKVDRVAIVGAGVAGLLLALRLGKDTPVDVYEASNRVGGRLYTHRFPGGGEWDYFDVGAMRFPDTAVMKPTYDLFEELGIPLLNYEISCDKTWLCYNNIRVQRGDASGQEFGARVSKGGNVPDKWVDKGVDALMKNVYGRFLAKLRADFEDGYEELMRYDEYSTRSFMAFVELESWKDPNPPGDEYPAKERYPTSVVNWLETMTSSVGSFDMSLSETILHYYCFAEGLPDTKWRCVLHGSERITDKLYQILTKTQPFKKNVQFHLRSRVTGVNYHRRFGIPQRPGYLPRDPDQPSRHPENLPSRPEDSPRHREDPYRGTPIPSVMTITSDGSSDTRPILFSQVVLTVSPQCMRYMDLSTCMLDYSQRSSLLMLTPGPSVKVGMKFDRNWWADQNITGGQSATDRPVRTTVYPSHGDGQSTVLIASYNWTQDASNMGAWIHGPGSVEANQLKDKILADLAFVHGIDLEDLNDWYQEMYAFDWSNDSKFMSAFAAFNPGQFGFLLESLTRPAARGRLHFAGDAISASHGWVAGAIESANRVVNQMNPPKFKLPGGPLETTFDPDVQLLQLAVSAYLQNKEFGL</sequence>
<dbReference type="Gene3D" id="1.10.10.1620">
    <property type="match status" value="1"/>
</dbReference>
<organism evidence="3 4">
    <name type="scientific">Marasmius oreades</name>
    <name type="common">fairy-ring Marasmius</name>
    <dbReference type="NCBI Taxonomy" id="181124"/>
    <lineage>
        <taxon>Eukaryota</taxon>
        <taxon>Fungi</taxon>
        <taxon>Dikarya</taxon>
        <taxon>Basidiomycota</taxon>
        <taxon>Agaricomycotina</taxon>
        <taxon>Agaricomycetes</taxon>
        <taxon>Agaricomycetidae</taxon>
        <taxon>Agaricales</taxon>
        <taxon>Marasmiineae</taxon>
        <taxon>Marasmiaceae</taxon>
        <taxon>Marasmius</taxon>
    </lineage>
</organism>
<proteinExistence type="predicted"/>
<comment type="caution">
    <text evidence="3">The sequence shown here is derived from an EMBL/GenBank/DDBJ whole genome shotgun (WGS) entry which is preliminary data.</text>
</comment>
<feature type="compositionally biased region" description="Basic and acidic residues" evidence="1">
    <location>
        <begin position="338"/>
        <end position="365"/>
    </location>
</feature>
<dbReference type="SUPFAM" id="SSF54373">
    <property type="entry name" value="FAD-linked reductases, C-terminal domain"/>
    <property type="match status" value="1"/>
</dbReference>
<evidence type="ECO:0000256" key="1">
    <source>
        <dbReference type="SAM" id="MobiDB-lite"/>
    </source>
</evidence>
<protein>
    <recommendedName>
        <fullName evidence="2">Amine oxidase domain-containing protein</fullName>
    </recommendedName>
</protein>
<evidence type="ECO:0000259" key="2">
    <source>
        <dbReference type="Pfam" id="PF01593"/>
    </source>
</evidence>
<dbReference type="InterPro" id="IPR036188">
    <property type="entry name" value="FAD/NAD-bd_sf"/>
</dbReference>
<evidence type="ECO:0000313" key="3">
    <source>
        <dbReference type="EMBL" id="KAG7096239.1"/>
    </source>
</evidence>
<gene>
    <name evidence="3" type="ORF">E1B28_003688</name>
</gene>
<dbReference type="InterPro" id="IPR002937">
    <property type="entry name" value="Amino_oxidase"/>
</dbReference>